<dbReference type="PANTHER" id="PTHR13464">
    <property type="entry name" value="TRANSCRIPTIONAL REGULATOR PROTEIN HCNGP"/>
    <property type="match status" value="1"/>
</dbReference>
<sequence length="286" mass="30879">MLGINYESSDEEDAIPATKTDTNALPENAPAPLSEPTPLKRPAAATGPVSGPSQGPTVSPPPQDDATNEAPPGSPYTSNRAIIQNLTLPTVPNFDIPPSPPGSPPQRATKKFAQFLDLKSKSQHFNQRLEGSSVLRDPGHLRRLLDFAGIKEEEQYASALSEDVALPVVFPDWAYAEELKASQKQILKAKEQQKSKAPREAVDFVSATKSATSSGAGTPSAKVPRQSTAGKIAGADQDQANGASSHMADKRKELEHRSRDNSQSRSTLRSRSRSPKRRRSKSRDRQ</sequence>
<name>A0A7U2EYT7_PHANO</name>
<feature type="compositionally biased region" description="Basic and acidic residues" evidence="1">
    <location>
        <begin position="247"/>
        <end position="262"/>
    </location>
</feature>
<evidence type="ECO:0000313" key="3">
    <source>
        <dbReference type="Proteomes" id="UP000663193"/>
    </source>
</evidence>
<organism evidence="2 3">
    <name type="scientific">Phaeosphaeria nodorum (strain SN15 / ATCC MYA-4574 / FGSC 10173)</name>
    <name type="common">Glume blotch fungus</name>
    <name type="synonym">Parastagonospora nodorum</name>
    <dbReference type="NCBI Taxonomy" id="321614"/>
    <lineage>
        <taxon>Eukaryota</taxon>
        <taxon>Fungi</taxon>
        <taxon>Dikarya</taxon>
        <taxon>Ascomycota</taxon>
        <taxon>Pezizomycotina</taxon>
        <taxon>Dothideomycetes</taxon>
        <taxon>Pleosporomycetidae</taxon>
        <taxon>Pleosporales</taxon>
        <taxon>Pleosporineae</taxon>
        <taxon>Phaeosphaeriaceae</taxon>
        <taxon>Parastagonospora</taxon>
    </lineage>
</organism>
<feature type="compositionally biased region" description="Pro residues" evidence="1">
    <location>
        <begin position="95"/>
        <end position="104"/>
    </location>
</feature>
<reference evidence="3" key="1">
    <citation type="journal article" date="2021" name="BMC Genomics">
        <title>Chromosome-level genome assembly and manually-curated proteome of model necrotroph Parastagonospora nodorum Sn15 reveals a genome-wide trove of candidate effector homologs, and redundancy of virulence-related functions within an accessory chromosome.</title>
        <authorList>
            <person name="Bertazzoni S."/>
            <person name="Jones D.A.B."/>
            <person name="Phan H.T."/>
            <person name="Tan K.-C."/>
            <person name="Hane J.K."/>
        </authorList>
    </citation>
    <scope>NUCLEOTIDE SEQUENCE [LARGE SCALE GENOMIC DNA]</scope>
    <source>
        <strain evidence="3">SN15 / ATCC MYA-4574 / FGSC 10173)</strain>
    </source>
</reference>
<keyword evidence="3" id="KW-1185">Reference proteome</keyword>
<dbReference type="EMBL" id="CP069025">
    <property type="protein sequence ID" value="QRC93545.1"/>
    <property type="molecule type" value="Genomic_DNA"/>
</dbReference>
<feature type="compositionally biased region" description="Polar residues" evidence="1">
    <location>
        <begin position="75"/>
        <end position="90"/>
    </location>
</feature>
<dbReference type="VEuPathDB" id="FungiDB:JI435_037610"/>
<feature type="region of interest" description="Disordered" evidence="1">
    <location>
        <begin position="185"/>
        <end position="286"/>
    </location>
</feature>
<dbReference type="OrthoDB" id="1714508at2759"/>
<evidence type="ECO:0000313" key="2">
    <source>
        <dbReference type="EMBL" id="QRC93545.1"/>
    </source>
</evidence>
<protein>
    <recommendedName>
        <fullName evidence="4">HCNGP-like protein</fullName>
    </recommendedName>
</protein>
<evidence type="ECO:0000256" key="1">
    <source>
        <dbReference type="SAM" id="MobiDB-lite"/>
    </source>
</evidence>
<dbReference type="Pfam" id="PF07818">
    <property type="entry name" value="HCNGP"/>
    <property type="match status" value="1"/>
</dbReference>
<dbReference type="GO" id="GO:0006355">
    <property type="term" value="P:regulation of DNA-templated transcription"/>
    <property type="evidence" value="ECO:0007669"/>
    <property type="project" value="InterPro"/>
</dbReference>
<dbReference type="PANTHER" id="PTHR13464:SF0">
    <property type="entry name" value="SAP30-BINDING PROTEIN"/>
    <property type="match status" value="1"/>
</dbReference>
<accession>A0A7U2EYT7</accession>
<dbReference type="AlphaFoldDB" id="A0A7U2EYT7"/>
<feature type="region of interest" description="Disordered" evidence="1">
    <location>
        <begin position="1"/>
        <end position="108"/>
    </location>
</feature>
<gene>
    <name evidence="2" type="ORF">JI435_037610</name>
</gene>
<feature type="compositionally biased region" description="Basic and acidic residues" evidence="1">
    <location>
        <begin position="188"/>
        <end position="202"/>
    </location>
</feature>
<dbReference type="Proteomes" id="UP000663193">
    <property type="component" value="Chromosome 3"/>
</dbReference>
<feature type="compositionally biased region" description="Basic residues" evidence="1">
    <location>
        <begin position="268"/>
        <end position="286"/>
    </location>
</feature>
<proteinExistence type="predicted"/>
<evidence type="ECO:0008006" key="4">
    <source>
        <dbReference type="Google" id="ProtNLM"/>
    </source>
</evidence>
<dbReference type="InterPro" id="IPR012479">
    <property type="entry name" value="SAP30BP"/>
</dbReference>
<feature type="compositionally biased region" description="Low complexity" evidence="1">
    <location>
        <begin position="206"/>
        <end position="222"/>
    </location>
</feature>